<name>A0A6P4FW87_DRORH</name>
<dbReference type="RefSeq" id="XP_016989461.1">
    <property type="nucleotide sequence ID" value="XM_017133972.1"/>
</dbReference>
<dbReference type="RefSeq" id="XP_016989461.2">
    <property type="nucleotide sequence ID" value="XM_017133972.2"/>
</dbReference>
<dbReference type="AlphaFoldDB" id="A0A6P4FW87"/>
<organism evidence="1">
    <name type="scientific">Drosophila rhopaloa</name>
    <name type="common">Fruit fly</name>
    <dbReference type="NCBI Taxonomy" id="1041015"/>
    <lineage>
        <taxon>Eukaryota</taxon>
        <taxon>Metazoa</taxon>
        <taxon>Ecdysozoa</taxon>
        <taxon>Arthropoda</taxon>
        <taxon>Hexapoda</taxon>
        <taxon>Insecta</taxon>
        <taxon>Pterygota</taxon>
        <taxon>Neoptera</taxon>
        <taxon>Endopterygota</taxon>
        <taxon>Diptera</taxon>
        <taxon>Brachycera</taxon>
        <taxon>Muscomorpha</taxon>
        <taxon>Ephydroidea</taxon>
        <taxon>Drosophilidae</taxon>
        <taxon>Drosophila</taxon>
        <taxon>Sophophora</taxon>
    </lineage>
</organism>
<dbReference type="OrthoDB" id="7925836at2759"/>
<evidence type="ECO:0000313" key="1">
    <source>
        <dbReference type="RefSeq" id="XP_016989461.1"/>
    </source>
</evidence>
<dbReference type="GeneID" id="108051758"/>
<proteinExistence type="predicted"/>
<gene>
    <name evidence="1" type="primary">LOC108051758</name>
</gene>
<sequence length="203" mass="24019">MTEEDSETVFQRHKGIGSQVKQAYEEAIGQMFANLNRSELDVFEAIFKEHEDYDLDTENLFNRTRNLMTKVVLEMNRCFFASNDVDNKLTTLEMLKEHFAPYEGKDWNFNTVSPEKLTRPLRMRHLDFSIGFMEGQLKSQEKQLEIAMAKSIENRERLQDVQNKRVKLKAKIEQQLSQYQNIEPQLNKLDQLINNMYLTTENK</sequence>
<reference evidence="1" key="1">
    <citation type="submission" date="2025-08" db="UniProtKB">
        <authorList>
            <consortium name="RefSeq"/>
        </authorList>
    </citation>
    <scope>IDENTIFICATION</scope>
</reference>
<protein>
    <submittedName>
        <fullName evidence="1">Uncharacterized protein LOC108051758</fullName>
    </submittedName>
</protein>
<accession>A0A6P4FW87</accession>